<evidence type="ECO:0000313" key="2">
    <source>
        <dbReference type="EMBL" id="UYV60273.1"/>
    </source>
</evidence>
<dbReference type="InterPro" id="IPR036322">
    <property type="entry name" value="WD40_repeat_dom_sf"/>
</dbReference>
<dbReference type="SUPFAM" id="SSF50978">
    <property type="entry name" value="WD40 repeat-like"/>
    <property type="match status" value="1"/>
</dbReference>
<sequence>MERQDNHRHEAMTLKSSVNLPSGEVRCCLWGQMSGLEVFLAPPTREEQTQAEISSHLVTELPHNLAPLIEYENPYCAIIIPTAMIIMPLYFQSDDNGFNLCRRHRGFEGVVEELSLTENEDMGKWTRIFHKSLTFSRKTVLALQNLLIRNPLEHCTSPGEPAPAECCAACMDSGVLIWNISPKSLATRPASSNLSWLRHEGKVPVTAIEWHPQGLYLVSASAFDNSIHIWDLGTEQPVVLTRYGSGGTSLLSFSLDGSKLLTATTSSLFLVWDTEQWESTSYWTEANNCIRTALWGPNDSLFYICDKSPVLYQLTPENVLTVISLEPACLPCPSGSNVWIGGQVLNMVWNKNRERLAIAFKEHPELVAVFYTCYDGNTFTTVPCGLITGPQGEKVQHMAFNNDFQRGALLTITNAPKYHVSDVLLLYGTQVLMQHMTGTKQEGQAPVLSSQENNSL</sequence>
<protein>
    <submittedName>
        <fullName evidence="2">AAAS</fullName>
    </submittedName>
</protein>
<dbReference type="InterPro" id="IPR015943">
    <property type="entry name" value="WD40/YVTN_repeat-like_dom_sf"/>
</dbReference>
<dbReference type="InterPro" id="IPR045139">
    <property type="entry name" value="Aladin"/>
</dbReference>
<reference evidence="2 3" key="1">
    <citation type="submission" date="2022-01" db="EMBL/GenBank/DDBJ databases">
        <title>A chromosomal length assembly of Cordylochernes scorpioides.</title>
        <authorList>
            <person name="Zeh D."/>
            <person name="Zeh J."/>
        </authorList>
    </citation>
    <scope>NUCLEOTIDE SEQUENCE [LARGE SCALE GENOMIC DNA]</scope>
    <source>
        <strain evidence="2">IN4F17</strain>
        <tissue evidence="2">Whole Body</tissue>
    </source>
</reference>
<feature type="domain" description="Aladin seven-bladed propeller" evidence="1">
    <location>
        <begin position="161"/>
        <end position="413"/>
    </location>
</feature>
<name>A0ABY6JV63_9ARAC</name>
<gene>
    <name evidence="2" type="ORF">LAZ67_1000667</name>
</gene>
<dbReference type="Pfam" id="PF25460">
    <property type="entry name" value="Beta-prop_Aladin"/>
    <property type="match status" value="1"/>
</dbReference>
<dbReference type="InterPro" id="IPR001680">
    <property type="entry name" value="WD40_rpt"/>
</dbReference>
<dbReference type="PANTHER" id="PTHR14494:SF0">
    <property type="entry name" value="ALADIN"/>
    <property type="match status" value="1"/>
</dbReference>
<keyword evidence="3" id="KW-1185">Reference proteome</keyword>
<dbReference type="SMART" id="SM00320">
    <property type="entry name" value="WD40"/>
    <property type="match status" value="2"/>
</dbReference>
<organism evidence="2 3">
    <name type="scientific">Cordylochernes scorpioides</name>
    <dbReference type="NCBI Taxonomy" id="51811"/>
    <lineage>
        <taxon>Eukaryota</taxon>
        <taxon>Metazoa</taxon>
        <taxon>Ecdysozoa</taxon>
        <taxon>Arthropoda</taxon>
        <taxon>Chelicerata</taxon>
        <taxon>Arachnida</taxon>
        <taxon>Pseudoscorpiones</taxon>
        <taxon>Cheliferoidea</taxon>
        <taxon>Chernetidae</taxon>
        <taxon>Cordylochernes</taxon>
    </lineage>
</organism>
<dbReference type="InterPro" id="IPR057403">
    <property type="entry name" value="Beta-prop_Aladin"/>
</dbReference>
<dbReference type="PANTHER" id="PTHR14494">
    <property type="entry name" value="ALADIN/ADRACALIN/AAAS"/>
    <property type="match status" value="1"/>
</dbReference>
<dbReference type="Proteomes" id="UP001235939">
    <property type="component" value="Chromosome 01"/>
</dbReference>
<dbReference type="Gene3D" id="2.130.10.10">
    <property type="entry name" value="YVTN repeat-like/Quinoprotein amine dehydrogenase"/>
    <property type="match status" value="1"/>
</dbReference>
<dbReference type="EMBL" id="CP092863">
    <property type="protein sequence ID" value="UYV60273.1"/>
    <property type="molecule type" value="Genomic_DNA"/>
</dbReference>
<evidence type="ECO:0000259" key="1">
    <source>
        <dbReference type="Pfam" id="PF25460"/>
    </source>
</evidence>
<accession>A0ABY6JV63</accession>
<evidence type="ECO:0000313" key="3">
    <source>
        <dbReference type="Proteomes" id="UP001235939"/>
    </source>
</evidence>
<proteinExistence type="predicted"/>